<feature type="compositionally biased region" description="Polar residues" evidence="1">
    <location>
        <begin position="60"/>
        <end position="75"/>
    </location>
</feature>
<evidence type="ECO:0000313" key="4">
    <source>
        <dbReference type="EMBL" id="KAG7665255.1"/>
    </source>
</evidence>
<dbReference type="EMBL" id="JAGSYN010000051">
    <property type="protein sequence ID" value="KAG7665255.1"/>
    <property type="molecule type" value="Genomic_DNA"/>
</dbReference>
<proteinExistence type="predicted"/>
<gene>
    <name evidence="4" type="ORF">J8A68_001311</name>
</gene>
<reference evidence="4 5" key="1">
    <citation type="journal article" date="2021" name="DNA Res.">
        <title>Genome analysis of Candida subhashii reveals its hybrid nature and dual mitochondrial genome conformations.</title>
        <authorList>
            <person name="Mixao V."/>
            <person name="Hegedusova E."/>
            <person name="Saus E."/>
            <person name="Pryszcz L.P."/>
            <person name="Cillingova A."/>
            <person name="Nosek J."/>
            <person name="Gabaldon T."/>
        </authorList>
    </citation>
    <scope>NUCLEOTIDE SEQUENCE [LARGE SCALE GENOMIC DNA]</scope>
    <source>
        <strain evidence="4 5">CBS 10753</strain>
    </source>
</reference>
<dbReference type="PROSITE" id="PS50969">
    <property type="entry name" value="FCP1"/>
    <property type="match status" value="1"/>
</dbReference>
<comment type="caution">
    <text evidence="4">The sequence shown here is derived from an EMBL/GenBank/DDBJ whole genome shotgun (WGS) entry which is preliminary data.</text>
</comment>
<evidence type="ECO:0000256" key="2">
    <source>
        <dbReference type="SAM" id="Phobius"/>
    </source>
</evidence>
<evidence type="ECO:0000313" key="5">
    <source>
        <dbReference type="Proteomes" id="UP000694255"/>
    </source>
</evidence>
<dbReference type="GeneID" id="73468112"/>
<dbReference type="AlphaFoldDB" id="A0A8J5V049"/>
<keyword evidence="2" id="KW-0472">Membrane</keyword>
<feature type="region of interest" description="Disordered" evidence="1">
    <location>
        <begin position="143"/>
        <end position="195"/>
    </location>
</feature>
<keyword evidence="2" id="KW-1133">Transmembrane helix</keyword>
<dbReference type="OrthoDB" id="277011at2759"/>
<dbReference type="GO" id="GO:0016791">
    <property type="term" value="F:phosphatase activity"/>
    <property type="evidence" value="ECO:0007669"/>
    <property type="project" value="InterPro"/>
</dbReference>
<evidence type="ECO:0000256" key="1">
    <source>
        <dbReference type="SAM" id="MobiDB-lite"/>
    </source>
</evidence>
<feature type="transmembrane region" description="Helical" evidence="2">
    <location>
        <begin position="116"/>
        <end position="134"/>
    </location>
</feature>
<dbReference type="Proteomes" id="UP000694255">
    <property type="component" value="Unassembled WGS sequence"/>
</dbReference>
<accession>A0A8J5V049</accession>
<sequence length="442" mass="50329">MNSIKVLVSSIDNIIPTNFGYDIPPVIDADISDDKYGQDIEVTTETQQDEDEEEVEDSDGSINLTQDSNNATDLSTGKEADEIESDDIPQPPIPFLYSFLLGLWDIIYFFPNYLIIKPTIFIYFVVTFPLRLVLKQLGIGDSDSKSPTIGAPDAPIADEEDEDEDDELVTRAKPSPRVTESSKSTSQNESNDYDEKTEILSKENLISNSLKSPSEFSKYLIPPPQRLYPLSRNPDKKRNKKILILDLDETLIHSLSPGSPRSFSAASHSKQIEIKLNNISSLYYVHKRPYCDYFLSEASKWFELQIFTASVKEYADPIINWLEGDILDRTTKRDKSDPNWIPPKIFTKRYYRNDCTYRPGVGYIKDLSKFVKDEELKNVLILDNSPISYALHEDNAVGIEGWINDHSDRDLLNLLPMLHSLSLCIDVRFIMGLKKGEKVFES</sequence>
<keyword evidence="2" id="KW-0812">Transmembrane</keyword>
<feature type="region of interest" description="Disordered" evidence="1">
    <location>
        <begin position="44"/>
        <end position="87"/>
    </location>
</feature>
<keyword evidence="5" id="KW-1185">Reference proteome</keyword>
<feature type="domain" description="FCP1 homology" evidence="3">
    <location>
        <begin position="236"/>
        <end position="421"/>
    </location>
</feature>
<feature type="compositionally biased region" description="Acidic residues" evidence="1">
    <location>
        <begin position="156"/>
        <end position="167"/>
    </location>
</feature>
<dbReference type="PANTHER" id="PTHR12210">
    <property type="entry name" value="DULLARD PROTEIN PHOSPHATASE"/>
    <property type="match status" value="1"/>
</dbReference>
<feature type="compositionally biased region" description="Acidic residues" evidence="1">
    <location>
        <begin position="47"/>
        <end position="59"/>
    </location>
</feature>
<dbReference type="RefSeq" id="XP_049265487.1">
    <property type="nucleotide sequence ID" value="XM_049404952.1"/>
</dbReference>
<organism evidence="4 5">
    <name type="scientific">[Candida] subhashii</name>
    <dbReference type="NCBI Taxonomy" id="561895"/>
    <lineage>
        <taxon>Eukaryota</taxon>
        <taxon>Fungi</taxon>
        <taxon>Dikarya</taxon>
        <taxon>Ascomycota</taxon>
        <taxon>Saccharomycotina</taxon>
        <taxon>Pichiomycetes</taxon>
        <taxon>Debaryomycetaceae</taxon>
        <taxon>Spathaspora</taxon>
    </lineage>
</organism>
<dbReference type="InterPro" id="IPR011948">
    <property type="entry name" value="Dullard_phosphatase"/>
</dbReference>
<evidence type="ECO:0000259" key="3">
    <source>
        <dbReference type="PROSITE" id="PS50969"/>
    </source>
</evidence>
<dbReference type="CDD" id="cd07521">
    <property type="entry name" value="HAD_FCP1-like"/>
    <property type="match status" value="1"/>
</dbReference>
<protein>
    <submittedName>
        <fullName evidence="4">NEM1</fullName>
    </submittedName>
</protein>
<name>A0A8J5V049_9ASCO</name>
<dbReference type="InterPro" id="IPR004274">
    <property type="entry name" value="FCP1_dom"/>
</dbReference>
<dbReference type="Pfam" id="PF03031">
    <property type="entry name" value="NIF"/>
    <property type="match status" value="1"/>
</dbReference>
<feature type="compositionally biased region" description="Polar residues" evidence="1">
    <location>
        <begin position="178"/>
        <end position="190"/>
    </location>
</feature>
<dbReference type="InterPro" id="IPR050365">
    <property type="entry name" value="TIM50"/>
</dbReference>
<dbReference type="SMART" id="SM00577">
    <property type="entry name" value="CPDc"/>
    <property type="match status" value="1"/>
</dbReference>
<dbReference type="NCBIfam" id="TIGR02251">
    <property type="entry name" value="HIF-SF_euk"/>
    <property type="match status" value="1"/>
</dbReference>